<evidence type="ECO:0000256" key="5">
    <source>
        <dbReference type="ARBA" id="ARBA00022553"/>
    </source>
</evidence>
<dbReference type="InterPro" id="IPR023299">
    <property type="entry name" value="ATPase_P-typ_cyto_dom_N"/>
</dbReference>
<dbReference type="OrthoDB" id="9807843at2"/>
<dbReference type="Gene3D" id="3.30.70.100">
    <property type="match status" value="1"/>
</dbReference>
<evidence type="ECO:0000256" key="15">
    <source>
        <dbReference type="RuleBase" id="RU362081"/>
    </source>
</evidence>
<feature type="transmembrane region" description="Helical" evidence="15">
    <location>
        <begin position="393"/>
        <end position="418"/>
    </location>
</feature>
<dbReference type="InterPro" id="IPR023214">
    <property type="entry name" value="HAD_sf"/>
</dbReference>
<dbReference type="GO" id="GO:0005886">
    <property type="term" value="C:plasma membrane"/>
    <property type="evidence" value="ECO:0007669"/>
    <property type="project" value="UniProtKB-SubCell"/>
</dbReference>
<dbReference type="GO" id="GO:0005507">
    <property type="term" value="F:copper ion binding"/>
    <property type="evidence" value="ECO:0007669"/>
    <property type="project" value="TreeGrafter"/>
</dbReference>
<evidence type="ECO:0000256" key="11">
    <source>
        <dbReference type="ARBA" id="ARBA00022967"/>
    </source>
</evidence>
<dbReference type="SUPFAM" id="SSF55008">
    <property type="entry name" value="HMA, heavy metal-associated domain"/>
    <property type="match status" value="1"/>
</dbReference>
<dbReference type="Pfam" id="PF00122">
    <property type="entry name" value="E1-E2_ATPase"/>
    <property type="match status" value="1"/>
</dbReference>
<evidence type="ECO:0000256" key="2">
    <source>
        <dbReference type="ARBA" id="ARBA00006024"/>
    </source>
</evidence>
<dbReference type="Pfam" id="PF00403">
    <property type="entry name" value="HMA"/>
    <property type="match status" value="1"/>
</dbReference>
<evidence type="ECO:0000256" key="8">
    <source>
        <dbReference type="ARBA" id="ARBA00022741"/>
    </source>
</evidence>
<evidence type="ECO:0000256" key="3">
    <source>
        <dbReference type="ARBA" id="ARBA00022448"/>
    </source>
</evidence>
<dbReference type="NCBIfam" id="TIGR01494">
    <property type="entry name" value="ATPase_P-type"/>
    <property type="match status" value="1"/>
</dbReference>
<dbReference type="InterPro" id="IPR018303">
    <property type="entry name" value="ATPase_P-typ_P_site"/>
</dbReference>
<keyword evidence="8 15" id="KW-0547">Nucleotide-binding</keyword>
<keyword evidence="12 15" id="KW-1133">Transmembrane helix</keyword>
<evidence type="ECO:0000256" key="13">
    <source>
        <dbReference type="ARBA" id="ARBA00023065"/>
    </source>
</evidence>
<keyword evidence="7 15" id="KW-0479">Metal-binding</keyword>
<dbReference type="Gene3D" id="3.40.1110.10">
    <property type="entry name" value="Calcium-transporting ATPase, cytoplasmic domain N"/>
    <property type="match status" value="1"/>
</dbReference>
<feature type="transmembrane region" description="Helical" evidence="15">
    <location>
        <begin position="155"/>
        <end position="177"/>
    </location>
</feature>
<dbReference type="InterPro" id="IPR036163">
    <property type="entry name" value="HMA_dom_sf"/>
</dbReference>
<dbReference type="InterPro" id="IPR036412">
    <property type="entry name" value="HAD-like_sf"/>
</dbReference>
<evidence type="ECO:0000256" key="14">
    <source>
        <dbReference type="ARBA" id="ARBA00023136"/>
    </source>
</evidence>
<evidence type="ECO:0000256" key="1">
    <source>
        <dbReference type="ARBA" id="ARBA00004651"/>
    </source>
</evidence>
<comment type="subcellular location">
    <subcellularLocation>
        <location evidence="1">Cell membrane</location>
        <topology evidence="1">Multi-pass membrane protein</topology>
    </subcellularLocation>
</comment>
<dbReference type="GO" id="GO:0043682">
    <property type="term" value="F:P-type divalent copper transporter activity"/>
    <property type="evidence" value="ECO:0007669"/>
    <property type="project" value="TreeGrafter"/>
</dbReference>
<dbReference type="InterPro" id="IPR017969">
    <property type="entry name" value="Heavy-metal-associated_CS"/>
</dbReference>
<dbReference type="Pfam" id="PF00702">
    <property type="entry name" value="Hydrolase"/>
    <property type="match status" value="1"/>
</dbReference>
<dbReference type="Proteomes" id="UP000199344">
    <property type="component" value="Unassembled WGS sequence"/>
</dbReference>
<comment type="similarity">
    <text evidence="2 15">Belongs to the cation transport ATPase (P-type) (TC 3.A.3) family. Type IB subfamily.</text>
</comment>
<feature type="transmembrane region" description="Helical" evidence="15">
    <location>
        <begin position="213"/>
        <end position="231"/>
    </location>
</feature>
<dbReference type="NCBIfam" id="TIGR01525">
    <property type="entry name" value="ATPase-IB_hvy"/>
    <property type="match status" value="1"/>
</dbReference>
<dbReference type="AlphaFoldDB" id="A0A1G7BPV0"/>
<evidence type="ECO:0000313" key="17">
    <source>
        <dbReference type="EMBL" id="SDE28456.1"/>
    </source>
</evidence>
<dbReference type="STRING" id="591205.SAMN05421538_105149"/>
<dbReference type="InterPro" id="IPR027256">
    <property type="entry name" value="P-typ_ATPase_IB"/>
</dbReference>
<feature type="transmembrane region" description="Helical" evidence="15">
    <location>
        <begin position="120"/>
        <end position="143"/>
    </location>
</feature>
<reference evidence="17 18" key="1">
    <citation type="submission" date="2016-10" db="EMBL/GenBank/DDBJ databases">
        <authorList>
            <person name="de Groot N.N."/>
        </authorList>
    </citation>
    <scope>NUCLEOTIDE SEQUENCE [LARGE SCALE GENOMIC DNA]</scope>
    <source>
        <strain evidence="17 18">DSM 22220</strain>
    </source>
</reference>
<dbReference type="EMBL" id="FNAH01000005">
    <property type="protein sequence ID" value="SDE28456.1"/>
    <property type="molecule type" value="Genomic_DNA"/>
</dbReference>
<evidence type="ECO:0000259" key="16">
    <source>
        <dbReference type="PROSITE" id="PS50846"/>
    </source>
</evidence>
<feature type="transmembrane region" description="Helical" evidence="15">
    <location>
        <begin position="189"/>
        <end position="207"/>
    </location>
</feature>
<keyword evidence="14 15" id="KW-0472">Membrane</keyword>
<evidence type="ECO:0000256" key="4">
    <source>
        <dbReference type="ARBA" id="ARBA00022475"/>
    </source>
</evidence>
<evidence type="ECO:0000313" key="18">
    <source>
        <dbReference type="Proteomes" id="UP000199344"/>
    </source>
</evidence>
<proteinExistence type="inferred from homology"/>
<feature type="transmembrane region" description="Helical" evidence="15">
    <location>
        <begin position="368"/>
        <end position="387"/>
    </location>
</feature>
<dbReference type="PROSITE" id="PS50846">
    <property type="entry name" value="HMA_2"/>
    <property type="match status" value="1"/>
</dbReference>
<evidence type="ECO:0000256" key="7">
    <source>
        <dbReference type="ARBA" id="ARBA00022723"/>
    </source>
</evidence>
<dbReference type="GO" id="GO:0016887">
    <property type="term" value="F:ATP hydrolysis activity"/>
    <property type="evidence" value="ECO:0007669"/>
    <property type="project" value="InterPro"/>
</dbReference>
<dbReference type="NCBIfam" id="TIGR01512">
    <property type="entry name" value="ATPase-IB2_Cd"/>
    <property type="match status" value="1"/>
</dbReference>
<sequence>MAEISAHRSERAAISACPACTAAPMAERVAGRGLRQGDLLLSVPGAHCAACIAAIERALMAAPDVRGARVNLTLRRVMIDAPGRQAAEFIPVLHAIGYEAFELDGSAVTSGAAARQGRDILMRIGVAGFAMMNIMILSVAVWSGAEGPTRDMFHWISAAIAVPTVAFAGQPFFASAWAALRAGRLGMDVPISLALILATAISLFETAQSGRHAYFDAAVMLCFFLLVGRYLDFRSRAIARSAAEELTALEVPRAVRICDGGERVVNVADLVPGELIRVRPGARLPADGEVVAGMSEIDRALLTGESLPVQAGPGAMLSAGEINLTGVLDLRVVAAGRDSALSRLADLVAMAETARGRYASLAERAARLYAPLVHLLALLSFGVWLWQSGDARLALNVAAAVLIITCPCALGLAVPAVVTAASGRLFRRGLLIKDGTALERLAEVDTVVFDKTGTLTLGRPDWLNPDDLPDALRPVALAMAAGSAHPLSAAISAVLGEQGVVAAPMDRLRERPGYGVEGVWQGRRVRLGRASWAEGGRAPADSPAADGPRSLLAVEGAAPVVLRFADAPRPGAAECIAELRLQGIQVMMLSGDAAPAVRGTAERLGISAYRAEISPQGKQARIADLARQGAKVLMVGDGLNDTAALAGAHVSISPATGLDAARVASDIVLTGQDLRPVAAALGLAQQARRRMTQNFAISLGYNLLAVPVAMAGQATPLMAALAMSASSVSVTLNALRLR</sequence>
<keyword evidence="9 15" id="KW-0067">ATP-binding</keyword>
<dbReference type="PROSITE" id="PS01047">
    <property type="entry name" value="HMA_1"/>
    <property type="match status" value="1"/>
</dbReference>
<dbReference type="GO" id="GO:0005524">
    <property type="term" value="F:ATP binding"/>
    <property type="evidence" value="ECO:0007669"/>
    <property type="project" value="UniProtKB-UniRule"/>
</dbReference>
<keyword evidence="10" id="KW-0460">Magnesium</keyword>
<keyword evidence="3" id="KW-0813">Transport</keyword>
<evidence type="ECO:0000256" key="6">
    <source>
        <dbReference type="ARBA" id="ARBA00022692"/>
    </source>
</evidence>
<keyword evidence="13" id="KW-0406">Ion transport</keyword>
<dbReference type="InterPro" id="IPR001757">
    <property type="entry name" value="P_typ_ATPase"/>
</dbReference>
<dbReference type="Gene3D" id="3.40.50.1000">
    <property type="entry name" value="HAD superfamily/HAD-like"/>
    <property type="match status" value="1"/>
</dbReference>
<dbReference type="InterPro" id="IPR008250">
    <property type="entry name" value="ATPase_P-typ_transduc_dom_A_sf"/>
</dbReference>
<keyword evidence="11" id="KW-1278">Translocase</keyword>
<keyword evidence="5" id="KW-0597">Phosphoprotein</keyword>
<accession>A0A1G7BPV0</accession>
<evidence type="ECO:0000256" key="9">
    <source>
        <dbReference type="ARBA" id="ARBA00022840"/>
    </source>
</evidence>
<feature type="domain" description="HMA" evidence="16">
    <location>
        <begin position="37"/>
        <end position="101"/>
    </location>
</feature>
<keyword evidence="4 15" id="KW-1003">Cell membrane</keyword>
<organism evidence="17 18">
    <name type="scientific">Paracoccus isoporae</name>
    <dbReference type="NCBI Taxonomy" id="591205"/>
    <lineage>
        <taxon>Bacteria</taxon>
        <taxon>Pseudomonadati</taxon>
        <taxon>Pseudomonadota</taxon>
        <taxon>Alphaproteobacteria</taxon>
        <taxon>Rhodobacterales</taxon>
        <taxon>Paracoccaceae</taxon>
        <taxon>Paracoccus</taxon>
    </lineage>
</organism>
<dbReference type="RefSeq" id="WP_090523475.1">
    <property type="nucleotide sequence ID" value="NZ_FNAH01000005.1"/>
</dbReference>
<name>A0A1G7BPV0_9RHOB</name>
<dbReference type="GO" id="GO:0055070">
    <property type="term" value="P:copper ion homeostasis"/>
    <property type="evidence" value="ECO:0007669"/>
    <property type="project" value="TreeGrafter"/>
</dbReference>
<dbReference type="SUPFAM" id="SSF81665">
    <property type="entry name" value="Calcium ATPase, transmembrane domain M"/>
    <property type="match status" value="1"/>
</dbReference>
<dbReference type="SUPFAM" id="SSF81653">
    <property type="entry name" value="Calcium ATPase, transduction domain A"/>
    <property type="match status" value="1"/>
</dbReference>
<dbReference type="PANTHER" id="PTHR43520:SF5">
    <property type="entry name" value="CATION-TRANSPORTING P-TYPE ATPASE-RELATED"/>
    <property type="match status" value="1"/>
</dbReference>
<dbReference type="Gene3D" id="2.70.150.10">
    <property type="entry name" value="Calcium-transporting ATPase, cytoplasmic transduction domain A"/>
    <property type="match status" value="1"/>
</dbReference>
<dbReference type="SUPFAM" id="SSF56784">
    <property type="entry name" value="HAD-like"/>
    <property type="match status" value="1"/>
</dbReference>
<protein>
    <submittedName>
        <fullName evidence="17">Cu2+-exporting ATPase</fullName>
    </submittedName>
</protein>
<evidence type="ECO:0000256" key="10">
    <source>
        <dbReference type="ARBA" id="ARBA00022842"/>
    </source>
</evidence>
<gene>
    <name evidence="17" type="ORF">SAMN05421538_105149</name>
</gene>
<dbReference type="PROSITE" id="PS00154">
    <property type="entry name" value="ATPASE_E1_E2"/>
    <property type="match status" value="1"/>
</dbReference>
<keyword evidence="18" id="KW-1185">Reference proteome</keyword>
<dbReference type="PRINTS" id="PR00943">
    <property type="entry name" value="CUATPASE"/>
</dbReference>
<dbReference type="PRINTS" id="PR00119">
    <property type="entry name" value="CATATPASE"/>
</dbReference>
<dbReference type="InterPro" id="IPR059000">
    <property type="entry name" value="ATPase_P-type_domA"/>
</dbReference>
<dbReference type="InterPro" id="IPR023298">
    <property type="entry name" value="ATPase_P-typ_TM_dom_sf"/>
</dbReference>
<dbReference type="NCBIfam" id="TIGR01511">
    <property type="entry name" value="ATPase-IB1_Cu"/>
    <property type="match status" value="1"/>
</dbReference>
<dbReference type="InterPro" id="IPR006121">
    <property type="entry name" value="HMA_dom"/>
</dbReference>
<evidence type="ECO:0000256" key="12">
    <source>
        <dbReference type="ARBA" id="ARBA00022989"/>
    </source>
</evidence>
<feature type="transmembrane region" description="Helical" evidence="15">
    <location>
        <begin position="695"/>
        <end position="711"/>
    </location>
</feature>
<keyword evidence="6 15" id="KW-0812">Transmembrane</keyword>
<dbReference type="PANTHER" id="PTHR43520">
    <property type="entry name" value="ATP7, ISOFORM B"/>
    <property type="match status" value="1"/>
</dbReference>